<proteinExistence type="predicted"/>
<evidence type="ECO:0000256" key="2">
    <source>
        <dbReference type="SAM" id="Phobius"/>
    </source>
</evidence>
<feature type="region of interest" description="Disordered" evidence="1">
    <location>
        <begin position="196"/>
        <end position="269"/>
    </location>
</feature>
<evidence type="ECO:0000256" key="3">
    <source>
        <dbReference type="SAM" id="SignalP"/>
    </source>
</evidence>
<protein>
    <recommendedName>
        <fullName evidence="6">Gram-positive cocci surface proteins LPxTG domain-containing protein</fullName>
    </recommendedName>
</protein>
<gene>
    <name evidence="4" type="ORF">ACFFRH_23535</name>
</gene>
<feature type="compositionally biased region" description="Low complexity" evidence="1">
    <location>
        <begin position="196"/>
        <end position="237"/>
    </location>
</feature>
<feature type="chain" id="PRO_5045887246" description="Gram-positive cocci surface proteins LPxTG domain-containing protein" evidence="3">
    <location>
        <begin position="33"/>
        <end position="301"/>
    </location>
</feature>
<accession>A0ABV5TH63</accession>
<feature type="compositionally biased region" description="Acidic residues" evidence="1">
    <location>
        <begin position="244"/>
        <end position="253"/>
    </location>
</feature>
<evidence type="ECO:0000256" key="1">
    <source>
        <dbReference type="SAM" id="MobiDB-lite"/>
    </source>
</evidence>
<evidence type="ECO:0000313" key="4">
    <source>
        <dbReference type="EMBL" id="MFB9678463.1"/>
    </source>
</evidence>
<keyword evidence="3" id="KW-0732">Signal</keyword>
<evidence type="ECO:0000313" key="5">
    <source>
        <dbReference type="Proteomes" id="UP001589610"/>
    </source>
</evidence>
<keyword evidence="2" id="KW-0812">Transmembrane</keyword>
<organism evidence="4 5">
    <name type="scientific">Streptosporangium vulgare</name>
    <dbReference type="NCBI Taxonomy" id="46190"/>
    <lineage>
        <taxon>Bacteria</taxon>
        <taxon>Bacillati</taxon>
        <taxon>Actinomycetota</taxon>
        <taxon>Actinomycetes</taxon>
        <taxon>Streptosporangiales</taxon>
        <taxon>Streptosporangiaceae</taxon>
        <taxon>Streptosporangium</taxon>
    </lineage>
</organism>
<sequence>MLKSKTRLRVAVKTAVVATAGAGIFSAFPALASIYAAPTPVTYNCTLAGAASPSATYTFTMDLTGPASAVVNSPLVATWKISAPATLPSLTPSVSVSPSASVVADAEVQISASPAGVLTPPTELRPILVTAAPPANGQPVTAPPLLVTVTPLATGVVAFQPGAFTLLRATGAAGASNEVELLDCAAPDAAQASPAALRVTVGTGSPSASPSPTTTSPTPTPTNTSATPTPTLTVTRTKTSDPVPDPDSDEQIDETPKGAASTGGGGDAGPDARMIMFSGVLMVALAGIGGLVLRRRTAGRG</sequence>
<feature type="signal peptide" evidence="3">
    <location>
        <begin position="1"/>
        <end position="32"/>
    </location>
</feature>
<dbReference type="RefSeq" id="WP_344746635.1">
    <property type="nucleotide sequence ID" value="NZ_BAAAWW010000100.1"/>
</dbReference>
<keyword evidence="2" id="KW-0472">Membrane</keyword>
<dbReference type="Proteomes" id="UP001589610">
    <property type="component" value="Unassembled WGS sequence"/>
</dbReference>
<keyword evidence="5" id="KW-1185">Reference proteome</keyword>
<name>A0ABV5TH63_9ACTN</name>
<feature type="transmembrane region" description="Helical" evidence="2">
    <location>
        <begin position="274"/>
        <end position="293"/>
    </location>
</feature>
<evidence type="ECO:0008006" key="6">
    <source>
        <dbReference type="Google" id="ProtNLM"/>
    </source>
</evidence>
<comment type="caution">
    <text evidence="4">The sequence shown here is derived from an EMBL/GenBank/DDBJ whole genome shotgun (WGS) entry which is preliminary data.</text>
</comment>
<reference evidence="4 5" key="1">
    <citation type="submission" date="2024-09" db="EMBL/GenBank/DDBJ databases">
        <authorList>
            <person name="Sun Q."/>
            <person name="Mori K."/>
        </authorList>
    </citation>
    <scope>NUCLEOTIDE SEQUENCE [LARGE SCALE GENOMIC DNA]</scope>
    <source>
        <strain evidence="4 5">JCM 3028</strain>
    </source>
</reference>
<dbReference type="EMBL" id="JBHMBS010000011">
    <property type="protein sequence ID" value="MFB9678463.1"/>
    <property type="molecule type" value="Genomic_DNA"/>
</dbReference>
<keyword evidence="2" id="KW-1133">Transmembrane helix</keyword>